<accession>A0A4T0BMC7</accession>
<gene>
    <name evidence="2" type="ORF">D6C78_07712</name>
</gene>
<dbReference type="PANTHER" id="PTHR21310:SF15">
    <property type="entry name" value="AMINOGLYCOSIDE PHOSPHOTRANSFERASE DOMAIN-CONTAINING PROTEIN"/>
    <property type="match status" value="1"/>
</dbReference>
<name>A0A4T0BMC7_AURPU</name>
<protein>
    <recommendedName>
        <fullName evidence="1">Aminoglycoside phosphotransferase domain-containing protein</fullName>
    </recommendedName>
</protein>
<dbReference type="Pfam" id="PF01636">
    <property type="entry name" value="APH"/>
    <property type="match status" value="1"/>
</dbReference>
<proteinExistence type="predicted"/>
<organism evidence="2 3">
    <name type="scientific">Aureobasidium pullulans</name>
    <name type="common">Black yeast</name>
    <name type="synonym">Pullularia pullulans</name>
    <dbReference type="NCBI Taxonomy" id="5580"/>
    <lineage>
        <taxon>Eukaryota</taxon>
        <taxon>Fungi</taxon>
        <taxon>Dikarya</taxon>
        <taxon>Ascomycota</taxon>
        <taxon>Pezizomycotina</taxon>
        <taxon>Dothideomycetes</taxon>
        <taxon>Dothideomycetidae</taxon>
        <taxon>Dothideales</taxon>
        <taxon>Saccotheciaceae</taxon>
        <taxon>Aureobasidium</taxon>
    </lineage>
</organism>
<dbReference type="InterPro" id="IPR002575">
    <property type="entry name" value="Aminoglycoside_PTrfase"/>
</dbReference>
<dbReference type="InterPro" id="IPR051678">
    <property type="entry name" value="AGP_Transferase"/>
</dbReference>
<dbReference type="EMBL" id="QZBZ01000204">
    <property type="protein sequence ID" value="TIA33204.1"/>
    <property type="molecule type" value="Genomic_DNA"/>
</dbReference>
<reference evidence="2 3" key="1">
    <citation type="submission" date="2018-10" db="EMBL/GenBank/DDBJ databases">
        <title>Fifty Aureobasidium pullulans genomes reveal a recombining polyextremotolerant generalist.</title>
        <authorList>
            <person name="Gostincar C."/>
            <person name="Turk M."/>
            <person name="Zajc J."/>
            <person name="Gunde-Cimerman N."/>
        </authorList>
    </citation>
    <scope>NUCLEOTIDE SEQUENCE [LARGE SCALE GENOMIC DNA]</scope>
    <source>
        <strain evidence="2 3">EXF-1645</strain>
    </source>
</reference>
<sequence length="327" mass="36869">MIIETLGVNYLSFSSLLSLSPKTKMMQWGQIKLNPPIESSISKIGEHKWLVGRQHICEQADSSNLTDAIAHWDDELGRKFCLRTTDARPQSSYFEPFYCAGDCAAVWEFAGKIWKVKSSLEKMQMEAETIDFVRSHFPGIPVPTVVHYWNDTTDRRSFMVLDREKGQTLDSCWASLTDPQQEAIAKTVAGYVERLATSQRPSMETVSGYGIDNPTLQPRAKYDPLYPSLLRLASLKEANDYFSPLKVESSFVFSHCDLAACNILIDENGSVTCLIDWEAAGWSMMLSDERFEKAWMELIGQALKEKGFDGDGDTYRRWHSGEGAEGA</sequence>
<feature type="domain" description="Aminoglycoside phosphotransferase" evidence="1">
    <location>
        <begin position="118"/>
        <end position="288"/>
    </location>
</feature>
<comment type="caution">
    <text evidence="2">The sequence shown here is derived from an EMBL/GenBank/DDBJ whole genome shotgun (WGS) entry which is preliminary data.</text>
</comment>
<evidence type="ECO:0000313" key="2">
    <source>
        <dbReference type="EMBL" id="TIA33204.1"/>
    </source>
</evidence>
<evidence type="ECO:0000313" key="3">
    <source>
        <dbReference type="Proteomes" id="UP000308724"/>
    </source>
</evidence>
<dbReference type="SUPFAM" id="SSF56112">
    <property type="entry name" value="Protein kinase-like (PK-like)"/>
    <property type="match status" value="1"/>
</dbReference>
<dbReference type="PANTHER" id="PTHR21310">
    <property type="entry name" value="AMINOGLYCOSIDE PHOSPHOTRANSFERASE-RELATED-RELATED"/>
    <property type="match status" value="1"/>
</dbReference>
<dbReference type="InterPro" id="IPR011009">
    <property type="entry name" value="Kinase-like_dom_sf"/>
</dbReference>
<dbReference type="Proteomes" id="UP000308724">
    <property type="component" value="Unassembled WGS sequence"/>
</dbReference>
<evidence type="ECO:0000259" key="1">
    <source>
        <dbReference type="Pfam" id="PF01636"/>
    </source>
</evidence>
<dbReference type="Gene3D" id="3.90.1200.10">
    <property type="match status" value="1"/>
</dbReference>
<dbReference type="AlphaFoldDB" id="A0A4T0BMC7"/>